<protein>
    <submittedName>
        <fullName evidence="2">Uncharacterized protein</fullName>
    </submittedName>
</protein>
<comment type="caution">
    <text evidence="2">The sequence shown here is derived from an EMBL/GenBank/DDBJ whole genome shotgun (WGS) entry which is preliminary data.</text>
</comment>
<feature type="compositionally biased region" description="Basic and acidic residues" evidence="1">
    <location>
        <begin position="1"/>
        <end position="17"/>
    </location>
</feature>
<name>A0A833VFB7_9POAL</name>
<organism evidence="2 3">
    <name type="scientific">Carex littledalei</name>
    <dbReference type="NCBI Taxonomy" id="544730"/>
    <lineage>
        <taxon>Eukaryota</taxon>
        <taxon>Viridiplantae</taxon>
        <taxon>Streptophyta</taxon>
        <taxon>Embryophyta</taxon>
        <taxon>Tracheophyta</taxon>
        <taxon>Spermatophyta</taxon>
        <taxon>Magnoliopsida</taxon>
        <taxon>Liliopsida</taxon>
        <taxon>Poales</taxon>
        <taxon>Cyperaceae</taxon>
        <taxon>Cyperoideae</taxon>
        <taxon>Cariceae</taxon>
        <taxon>Carex</taxon>
        <taxon>Carex subgen. Euthyceras</taxon>
    </lineage>
</organism>
<proteinExistence type="predicted"/>
<sequence>MAVPSREEEIKTRERVTGGRVRPPRRTSALRAALTIVQAKVNVKKEQLVLGFDYLGDPFYHFLQDAAVNAGPAMFISGNGPNPLMVQDLLKFMHLSLFLVSHDLRFSDQPALRSRFIRCARPGIRTRVPFEARRWEFKITEARLTIKKPSLSNFSTASSAGKFLEPTIQKLIRRKNGRGHRGGNEDAVAVVAAAAVRVGIEVGIEEGGFRPLRAAIRVPSNQFASFCPEWETKIVGDRIIN</sequence>
<dbReference type="AlphaFoldDB" id="A0A833VFB7"/>
<keyword evidence="3" id="KW-1185">Reference proteome</keyword>
<dbReference type="Proteomes" id="UP000623129">
    <property type="component" value="Unassembled WGS sequence"/>
</dbReference>
<dbReference type="EMBL" id="SWLB01000007">
    <property type="protein sequence ID" value="KAF3336671.1"/>
    <property type="molecule type" value="Genomic_DNA"/>
</dbReference>
<evidence type="ECO:0000256" key="1">
    <source>
        <dbReference type="SAM" id="MobiDB-lite"/>
    </source>
</evidence>
<gene>
    <name evidence="2" type="ORF">FCM35_KLT19257</name>
</gene>
<feature type="region of interest" description="Disordered" evidence="1">
    <location>
        <begin position="1"/>
        <end position="22"/>
    </location>
</feature>
<evidence type="ECO:0000313" key="3">
    <source>
        <dbReference type="Proteomes" id="UP000623129"/>
    </source>
</evidence>
<reference evidence="2" key="1">
    <citation type="submission" date="2020-01" db="EMBL/GenBank/DDBJ databases">
        <title>Genome sequence of Kobresia littledalei, the first chromosome-level genome in the family Cyperaceae.</title>
        <authorList>
            <person name="Qu G."/>
        </authorList>
    </citation>
    <scope>NUCLEOTIDE SEQUENCE</scope>
    <source>
        <strain evidence="2">C.B.Clarke</strain>
        <tissue evidence="2">Leaf</tissue>
    </source>
</reference>
<evidence type="ECO:0000313" key="2">
    <source>
        <dbReference type="EMBL" id="KAF3336671.1"/>
    </source>
</evidence>
<accession>A0A833VFB7</accession>